<dbReference type="GO" id="GO:0016740">
    <property type="term" value="F:transferase activity"/>
    <property type="evidence" value="ECO:0007669"/>
    <property type="project" value="UniProtKB-KW"/>
</dbReference>
<dbReference type="RefSeq" id="WP_032323942.1">
    <property type="nucleotide sequence ID" value="NZ_BGIQ01000142.1"/>
</dbReference>
<dbReference type="Pfam" id="PF04230">
    <property type="entry name" value="PS_pyruv_trans"/>
    <property type="match status" value="1"/>
</dbReference>
<evidence type="ECO:0000259" key="1">
    <source>
        <dbReference type="Pfam" id="PF04230"/>
    </source>
</evidence>
<dbReference type="EMBL" id="AB812028">
    <property type="protein sequence ID" value="BAQ01167.1"/>
    <property type="molecule type" value="Genomic_DNA"/>
</dbReference>
<feature type="domain" description="Polysaccharide pyruvyl transferase" evidence="1">
    <location>
        <begin position="16"/>
        <end position="315"/>
    </location>
</feature>
<proteinExistence type="predicted"/>
<name>A0A0A8J561_ECOLX</name>
<reference evidence="2" key="1">
    <citation type="journal article" date="2014" name="DNA Res.">
        <title>A complete view of the genetic diversity of the Escherichia coli O-antigen biosynthesis gene cluster.</title>
        <authorList>
            <person name="Iguchi A."/>
            <person name="Iyoda S."/>
            <person name="Kikuchi T."/>
            <person name="Ogura Y."/>
            <person name="Katsura K."/>
            <person name="Ohnishi M."/>
            <person name="Hayashi T."/>
            <person name="Thomson N.R."/>
        </authorList>
    </citation>
    <scope>NUCLEOTIDE SEQUENCE</scope>
    <source>
        <strain evidence="2">P9b</strain>
    </source>
</reference>
<keyword evidence="2" id="KW-0808">Transferase</keyword>
<sequence length="377" mass="43733">MKNKIGILNFQYSDHNYGAVLQAVALENVLKQLGKNAEHINFIPKKKGNKNIKQFIIEFLASIGLKPFIYRVFNKKVIIKNKVEGSEIFEDFRNKYLNRTKAFHSLNDLMELEDSYSSVIVGSDQVWRPKMYSDLTEIEIYFLSFISQKTKKISYAASFGVERWEYDKNDNVTHKAQKYLNKFNSISVREKSGVDICNSVFDIRAEHVLDPTLLIGRDFFDNLIKDKQPLVQKTISYYKLDLCESFLAGIEHLANLTGYETNNIYYKQLNNGSYEYYPVLDWLSMINSSSIIITDSFHCVCFSILFNKSFYCCLNKERGASRLESLLNELGLQDRLISEEELSRIYTIVDINYSPVEDILNKHRKQSIEFLVSAIDG</sequence>
<evidence type="ECO:0000313" key="2">
    <source>
        <dbReference type="EMBL" id="BAQ01167.1"/>
    </source>
</evidence>
<accession>A0A0A8J561</accession>
<organism evidence="2">
    <name type="scientific">Escherichia coli</name>
    <dbReference type="NCBI Taxonomy" id="562"/>
    <lineage>
        <taxon>Bacteria</taxon>
        <taxon>Pseudomonadati</taxon>
        <taxon>Pseudomonadota</taxon>
        <taxon>Gammaproteobacteria</taxon>
        <taxon>Enterobacterales</taxon>
        <taxon>Enterobacteriaceae</taxon>
        <taxon>Escherichia</taxon>
    </lineage>
</organism>
<protein>
    <submittedName>
        <fullName evidence="2">Putative pyruvyl transferase</fullName>
    </submittedName>
</protein>
<dbReference type="AlphaFoldDB" id="A0A0A8J561"/>
<dbReference type="InterPro" id="IPR007345">
    <property type="entry name" value="Polysacch_pyruvyl_Trfase"/>
</dbReference>